<dbReference type="AlphaFoldDB" id="A0A6B2LPX2"/>
<dbReference type="InterPro" id="IPR016072">
    <property type="entry name" value="Skp1_comp_dimer"/>
</dbReference>
<dbReference type="Gene3D" id="3.30.710.10">
    <property type="entry name" value="Potassium Channel Kv1.1, Chain A"/>
    <property type="match status" value="1"/>
</dbReference>
<feature type="domain" description="SKP1 component dimerisation" evidence="1">
    <location>
        <begin position="92"/>
        <end position="127"/>
    </location>
</feature>
<organism evidence="2">
    <name type="scientific">Arcella intermedia</name>
    <dbReference type="NCBI Taxonomy" id="1963864"/>
    <lineage>
        <taxon>Eukaryota</taxon>
        <taxon>Amoebozoa</taxon>
        <taxon>Tubulinea</taxon>
        <taxon>Elardia</taxon>
        <taxon>Arcellinida</taxon>
        <taxon>Sphaerothecina</taxon>
        <taxon>Arcellidae</taxon>
        <taxon>Arcella</taxon>
    </lineage>
</organism>
<evidence type="ECO:0000313" key="2">
    <source>
        <dbReference type="EMBL" id="NDV38880.1"/>
    </source>
</evidence>
<dbReference type="InterPro" id="IPR011333">
    <property type="entry name" value="SKP1/BTB/POZ_sf"/>
</dbReference>
<sequence>MSIAKQFGIFSVDLETMGCGCLDVDKVIEKEFNLTTINGNTLEKMLEFSRLEMKLKGLKRKQRSEELQKELLKDQETILALMVAADTVSFPSLLDETARIVALMIKGKSSTEIRKIFNIQTDVTQEERNGEERK</sequence>
<dbReference type="EMBL" id="GIBP01009911">
    <property type="protein sequence ID" value="NDV38880.1"/>
    <property type="molecule type" value="Transcribed_RNA"/>
</dbReference>
<dbReference type="InterPro" id="IPR036296">
    <property type="entry name" value="SKP1-like_dim_sf"/>
</dbReference>
<evidence type="ECO:0000259" key="1">
    <source>
        <dbReference type="Pfam" id="PF01466"/>
    </source>
</evidence>
<dbReference type="Pfam" id="PF01466">
    <property type="entry name" value="Skp1"/>
    <property type="match status" value="1"/>
</dbReference>
<protein>
    <recommendedName>
        <fullName evidence="1">SKP1 component dimerisation domain-containing protein</fullName>
    </recommendedName>
</protein>
<dbReference type="GO" id="GO:0006511">
    <property type="term" value="P:ubiquitin-dependent protein catabolic process"/>
    <property type="evidence" value="ECO:0007669"/>
    <property type="project" value="InterPro"/>
</dbReference>
<name>A0A6B2LPX2_9EUKA</name>
<accession>A0A6B2LPX2</accession>
<dbReference type="SUPFAM" id="SSF81382">
    <property type="entry name" value="Skp1 dimerisation domain-like"/>
    <property type="match status" value="1"/>
</dbReference>
<dbReference type="PANTHER" id="PTHR11165">
    <property type="entry name" value="SKP1"/>
    <property type="match status" value="1"/>
</dbReference>
<reference evidence="2" key="1">
    <citation type="journal article" date="2020" name="J. Eukaryot. Microbiol.">
        <title>De novo Sequencing, Assembly and Annotation of the Transcriptome for the Free-Living Testate Amoeba Arcella intermedia.</title>
        <authorList>
            <person name="Ribeiro G.M."/>
            <person name="Porfirio-Sousa A.L."/>
            <person name="Maurer-Alcala X.X."/>
            <person name="Katz L.A."/>
            <person name="Lahr D.J.G."/>
        </authorList>
    </citation>
    <scope>NUCLEOTIDE SEQUENCE</scope>
</reference>
<dbReference type="InterPro" id="IPR016897">
    <property type="entry name" value="SKP1"/>
</dbReference>
<proteinExistence type="predicted"/>